<comment type="caution">
    <text evidence="1">The sequence shown here is derived from an EMBL/GenBank/DDBJ whole genome shotgun (WGS) entry which is preliminary data.</text>
</comment>
<name>A0A0R2HP70_9FIRM</name>
<dbReference type="AlphaFoldDB" id="A0A0R2HP70"/>
<reference evidence="1 2" key="1">
    <citation type="journal article" date="2015" name="Genome Announc.">
        <title>Expanding the biotechnology potential of lactobacilli through comparative genomics of 213 strains and associated genera.</title>
        <authorList>
            <person name="Sun Z."/>
            <person name="Harris H.M."/>
            <person name="McCann A."/>
            <person name="Guo C."/>
            <person name="Argimon S."/>
            <person name="Zhang W."/>
            <person name="Yang X."/>
            <person name="Jeffery I.B."/>
            <person name="Cooney J.C."/>
            <person name="Kagawa T.F."/>
            <person name="Liu W."/>
            <person name="Song Y."/>
            <person name="Salvetti E."/>
            <person name="Wrobel A."/>
            <person name="Rasinkangas P."/>
            <person name="Parkhill J."/>
            <person name="Rea M.C."/>
            <person name="O'Sullivan O."/>
            <person name="Ritari J."/>
            <person name="Douillard F.P."/>
            <person name="Paul Ross R."/>
            <person name="Yang R."/>
            <person name="Briner A.E."/>
            <person name="Felis G.E."/>
            <person name="de Vos W.M."/>
            <person name="Barrangou R."/>
            <person name="Klaenhammer T.R."/>
            <person name="Caufield P.W."/>
            <person name="Cui Y."/>
            <person name="Zhang H."/>
            <person name="O'Toole P.W."/>
        </authorList>
    </citation>
    <scope>NUCLEOTIDE SEQUENCE [LARGE SCALE GENOMIC DNA]</scope>
    <source>
        <strain evidence="1 2">DSM 20405</strain>
    </source>
</reference>
<protein>
    <submittedName>
        <fullName evidence="1">Esterase lipase</fullName>
    </submittedName>
</protein>
<dbReference type="RefSeq" id="WP_035876472.1">
    <property type="nucleotide sequence ID" value="NZ_JNKN01000005.1"/>
</dbReference>
<accession>A0A0R2HP70</accession>
<sequence>MNILDYLSWRNDVPFTVSKFNEVDSLILSELAYIDFEKIVESSSISLQDVNDEFFLHHNREEIEEEATFTKRAPLLFKDMLLGERFSSMKLSHYINEIEEATNKQFSAITFLFDHFIFIAFRGTDQSVVGWKEDFLLSSMSDTESQKAAVSYINRVGHYYSDKDILVGGHSKGGHLAVYGATYCDQDIKKRIKKVYSHDGPGFRHEVLQSKEYEELKSRIIHIVPDMAAVGLMLSYEKEAIVIKSDALGLFQHDAFTWQTESHQFQRASLSKLSTLFSIGLGSWLEDIDDNTRKEVVNTTFSLIEATGHKTIGDFKEKKLKSLSMIIMESKKLPASKRKELLTCMSELIKSESQAFKDAMTTR</sequence>
<keyword evidence="2" id="KW-1185">Reference proteome</keyword>
<evidence type="ECO:0000313" key="1">
    <source>
        <dbReference type="EMBL" id="KRN51197.1"/>
    </source>
</evidence>
<dbReference type="Gene3D" id="3.40.50.1820">
    <property type="entry name" value="alpha/beta hydrolase"/>
    <property type="match status" value="1"/>
</dbReference>
<proteinExistence type="predicted"/>
<dbReference type="SUPFAM" id="SSF53474">
    <property type="entry name" value="alpha/beta-Hydrolases"/>
    <property type="match status" value="1"/>
</dbReference>
<gene>
    <name evidence="1" type="ORF">IV49_GL000659</name>
</gene>
<evidence type="ECO:0000313" key="2">
    <source>
        <dbReference type="Proteomes" id="UP000051841"/>
    </source>
</evidence>
<dbReference type="Proteomes" id="UP000051841">
    <property type="component" value="Unassembled WGS sequence"/>
</dbReference>
<dbReference type="EMBL" id="JQBL01000002">
    <property type="protein sequence ID" value="KRN51197.1"/>
    <property type="molecule type" value="Genomic_DNA"/>
</dbReference>
<dbReference type="Pfam" id="PF11187">
    <property type="entry name" value="Mbeg1-like"/>
    <property type="match status" value="1"/>
</dbReference>
<dbReference type="InterPro" id="IPR024499">
    <property type="entry name" value="Mbeg1-like"/>
</dbReference>
<dbReference type="PATRIC" id="fig|1410657.5.peg.686"/>
<organism evidence="1 2">
    <name type="scientific">Kandleria vitulina DSM 20405</name>
    <dbReference type="NCBI Taxonomy" id="1410657"/>
    <lineage>
        <taxon>Bacteria</taxon>
        <taxon>Bacillati</taxon>
        <taxon>Bacillota</taxon>
        <taxon>Erysipelotrichia</taxon>
        <taxon>Erysipelotrichales</taxon>
        <taxon>Coprobacillaceae</taxon>
        <taxon>Kandleria</taxon>
    </lineage>
</organism>
<dbReference type="InterPro" id="IPR029058">
    <property type="entry name" value="AB_hydrolase_fold"/>
</dbReference>